<dbReference type="Proteomes" id="UP000233837">
    <property type="component" value="Unassembled WGS sequence"/>
</dbReference>
<gene>
    <name evidence="2" type="ORF">MA16_Dca027330</name>
</gene>
<accession>A0A2I0WBP3</accession>
<dbReference type="PANTHER" id="PTHR37984:SF5">
    <property type="entry name" value="PROTEIN NYNRIN-LIKE"/>
    <property type="match status" value="1"/>
</dbReference>
<dbReference type="EMBL" id="KZ502788">
    <property type="protein sequence ID" value="PKU73077.1"/>
    <property type="molecule type" value="Genomic_DNA"/>
</dbReference>
<organism evidence="2 3">
    <name type="scientific">Dendrobium catenatum</name>
    <dbReference type="NCBI Taxonomy" id="906689"/>
    <lineage>
        <taxon>Eukaryota</taxon>
        <taxon>Viridiplantae</taxon>
        <taxon>Streptophyta</taxon>
        <taxon>Embryophyta</taxon>
        <taxon>Tracheophyta</taxon>
        <taxon>Spermatophyta</taxon>
        <taxon>Magnoliopsida</taxon>
        <taxon>Liliopsida</taxon>
        <taxon>Asparagales</taxon>
        <taxon>Orchidaceae</taxon>
        <taxon>Epidendroideae</taxon>
        <taxon>Malaxideae</taxon>
        <taxon>Dendrobiinae</taxon>
        <taxon>Dendrobium</taxon>
    </lineage>
</organism>
<dbReference type="AlphaFoldDB" id="A0A2I0WBP3"/>
<dbReference type="InterPro" id="IPR036397">
    <property type="entry name" value="RNaseH_sf"/>
</dbReference>
<dbReference type="PROSITE" id="PS50994">
    <property type="entry name" value="INTEGRASE"/>
    <property type="match status" value="1"/>
</dbReference>
<reference evidence="2 3" key="1">
    <citation type="journal article" date="2016" name="Sci. Rep.">
        <title>The Dendrobium catenatum Lindl. genome sequence provides insights into polysaccharide synthase, floral development and adaptive evolution.</title>
        <authorList>
            <person name="Zhang G.Q."/>
            <person name="Xu Q."/>
            <person name="Bian C."/>
            <person name="Tsai W.C."/>
            <person name="Yeh C.M."/>
            <person name="Liu K.W."/>
            <person name="Yoshida K."/>
            <person name="Zhang L.S."/>
            <person name="Chang S.B."/>
            <person name="Chen F."/>
            <person name="Shi Y."/>
            <person name="Su Y.Y."/>
            <person name="Zhang Y.Q."/>
            <person name="Chen L.J."/>
            <person name="Yin Y."/>
            <person name="Lin M."/>
            <person name="Huang H."/>
            <person name="Deng H."/>
            <person name="Wang Z.W."/>
            <person name="Zhu S.L."/>
            <person name="Zhao X."/>
            <person name="Deng C."/>
            <person name="Niu S.C."/>
            <person name="Huang J."/>
            <person name="Wang M."/>
            <person name="Liu G.H."/>
            <person name="Yang H.J."/>
            <person name="Xiao X.J."/>
            <person name="Hsiao Y.Y."/>
            <person name="Wu W.L."/>
            <person name="Chen Y.Y."/>
            <person name="Mitsuda N."/>
            <person name="Ohme-Takagi M."/>
            <person name="Luo Y.B."/>
            <person name="Van de Peer Y."/>
            <person name="Liu Z.J."/>
        </authorList>
    </citation>
    <scope>NUCLEOTIDE SEQUENCE [LARGE SCALE GENOMIC DNA]</scope>
    <source>
        <tissue evidence="2">The whole plant</tissue>
    </source>
</reference>
<dbReference type="GO" id="GO:0015074">
    <property type="term" value="P:DNA integration"/>
    <property type="evidence" value="ECO:0007669"/>
    <property type="project" value="InterPro"/>
</dbReference>
<evidence type="ECO:0000259" key="1">
    <source>
        <dbReference type="PROSITE" id="PS50994"/>
    </source>
</evidence>
<evidence type="ECO:0000313" key="2">
    <source>
        <dbReference type="EMBL" id="PKU73077.1"/>
    </source>
</evidence>
<dbReference type="InterPro" id="IPR001584">
    <property type="entry name" value="Integrase_cat-core"/>
</dbReference>
<feature type="domain" description="Integrase catalytic" evidence="1">
    <location>
        <begin position="58"/>
        <end position="168"/>
    </location>
</feature>
<protein>
    <recommendedName>
        <fullName evidence="1">Integrase catalytic domain-containing protein</fullName>
    </recommendedName>
</protein>
<name>A0A2I0WBP3_9ASPA</name>
<dbReference type="InterPro" id="IPR012337">
    <property type="entry name" value="RNaseH-like_sf"/>
</dbReference>
<dbReference type="Gene3D" id="3.30.420.10">
    <property type="entry name" value="Ribonuclease H-like superfamily/Ribonuclease H"/>
    <property type="match status" value="1"/>
</dbReference>
<reference evidence="2 3" key="2">
    <citation type="journal article" date="2017" name="Nature">
        <title>The Apostasia genome and the evolution of orchids.</title>
        <authorList>
            <person name="Zhang G.Q."/>
            <person name="Liu K.W."/>
            <person name="Li Z."/>
            <person name="Lohaus R."/>
            <person name="Hsiao Y.Y."/>
            <person name="Niu S.C."/>
            <person name="Wang J.Y."/>
            <person name="Lin Y.C."/>
            <person name="Xu Q."/>
            <person name="Chen L.J."/>
            <person name="Yoshida K."/>
            <person name="Fujiwara S."/>
            <person name="Wang Z.W."/>
            <person name="Zhang Y.Q."/>
            <person name="Mitsuda N."/>
            <person name="Wang M."/>
            <person name="Liu G.H."/>
            <person name="Pecoraro L."/>
            <person name="Huang H.X."/>
            <person name="Xiao X.J."/>
            <person name="Lin M."/>
            <person name="Wu X.Y."/>
            <person name="Wu W.L."/>
            <person name="Chen Y.Y."/>
            <person name="Chang S.B."/>
            <person name="Sakamoto S."/>
            <person name="Ohme-Takagi M."/>
            <person name="Yagi M."/>
            <person name="Zeng S.J."/>
            <person name="Shen C.Y."/>
            <person name="Yeh C.M."/>
            <person name="Luo Y.B."/>
            <person name="Tsai W.C."/>
            <person name="Van de Peer Y."/>
            <person name="Liu Z.J."/>
        </authorList>
    </citation>
    <scope>NUCLEOTIDE SEQUENCE [LARGE SCALE GENOMIC DNA]</scope>
    <source>
        <tissue evidence="2">The whole plant</tissue>
    </source>
</reference>
<dbReference type="SUPFAM" id="SSF53098">
    <property type="entry name" value="Ribonuclease H-like"/>
    <property type="match status" value="1"/>
</dbReference>
<proteinExistence type="predicted"/>
<sequence length="168" mass="19164">MRDTVHSYADLIHRVEAQISADEVINAHRKQFEQTTGKQKRTGVVRGDQQEAQSCYLRQAQPPPSITLSIKDFDLRNEDILQKVSPVEDLVVDYFTKWVEAEPLAKITEANAKQFLWKNIIYRFGIPVKVITDNGTQFIGRVFTTFCKTLHIQLVHSAVAHPQTDGQT</sequence>
<dbReference type="InterPro" id="IPR050951">
    <property type="entry name" value="Retrovirus_Pol_polyprotein"/>
</dbReference>
<dbReference type="PANTHER" id="PTHR37984">
    <property type="entry name" value="PROTEIN CBG26694"/>
    <property type="match status" value="1"/>
</dbReference>
<evidence type="ECO:0000313" key="3">
    <source>
        <dbReference type="Proteomes" id="UP000233837"/>
    </source>
</evidence>
<keyword evidence="3" id="KW-1185">Reference proteome</keyword>
<dbReference type="GO" id="GO:0003676">
    <property type="term" value="F:nucleic acid binding"/>
    <property type="evidence" value="ECO:0007669"/>
    <property type="project" value="InterPro"/>
</dbReference>
<dbReference type="Pfam" id="PF00665">
    <property type="entry name" value="rve"/>
    <property type="match status" value="1"/>
</dbReference>